<dbReference type="EMBL" id="JBDFQZ010000011">
    <property type="protein sequence ID" value="KAK9677011.1"/>
    <property type="molecule type" value="Genomic_DNA"/>
</dbReference>
<accession>A0AAW1HL56</accession>
<comment type="caution">
    <text evidence="1">The sequence shown here is derived from an EMBL/GenBank/DDBJ whole genome shotgun (WGS) entry which is preliminary data.</text>
</comment>
<sequence>MPQVYGRDLQACHVLRDRFICECETLCEKCKTRDVRRMKKSEELYEAGRGCRVGDNCKVKCSRFVIHFAIYIWSSILECDTQTFPNQQKKKNADWLQRYLTAQVTENSSVLS</sequence>
<gene>
    <name evidence="1" type="ORF">RND81_11G115900</name>
</gene>
<dbReference type="Proteomes" id="UP001443914">
    <property type="component" value="Unassembled WGS sequence"/>
</dbReference>
<evidence type="ECO:0000313" key="2">
    <source>
        <dbReference type="Proteomes" id="UP001443914"/>
    </source>
</evidence>
<dbReference type="AlphaFoldDB" id="A0AAW1HL56"/>
<organism evidence="1 2">
    <name type="scientific">Saponaria officinalis</name>
    <name type="common">Common soapwort</name>
    <name type="synonym">Lychnis saponaria</name>
    <dbReference type="NCBI Taxonomy" id="3572"/>
    <lineage>
        <taxon>Eukaryota</taxon>
        <taxon>Viridiplantae</taxon>
        <taxon>Streptophyta</taxon>
        <taxon>Embryophyta</taxon>
        <taxon>Tracheophyta</taxon>
        <taxon>Spermatophyta</taxon>
        <taxon>Magnoliopsida</taxon>
        <taxon>eudicotyledons</taxon>
        <taxon>Gunneridae</taxon>
        <taxon>Pentapetalae</taxon>
        <taxon>Caryophyllales</taxon>
        <taxon>Caryophyllaceae</taxon>
        <taxon>Caryophylleae</taxon>
        <taxon>Saponaria</taxon>
    </lineage>
</organism>
<reference evidence="1" key="1">
    <citation type="submission" date="2024-03" db="EMBL/GenBank/DDBJ databases">
        <title>WGS assembly of Saponaria officinalis var. Norfolk2.</title>
        <authorList>
            <person name="Jenkins J."/>
            <person name="Shu S."/>
            <person name="Grimwood J."/>
            <person name="Barry K."/>
            <person name="Goodstein D."/>
            <person name="Schmutz J."/>
            <person name="Leebens-Mack J."/>
            <person name="Osbourn A."/>
        </authorList>
    </citation>
    <scope>NUCLEOTIDE SEQUENCE [LARGE SCALE GENOMIC DNA]</scope>
    <source>
        <strain evidence="1">JIC</strain>
    </source>
</reference>
<protein>
    <submittedName>
        <fullName evidence="1">Uncharacterized protein</fullName>
    </submittedName>
</protein>
<proteinExistence type="predicted"/>
<keyword evidence="2" id="KW-1185">Reference proteome</keyword>
<name>A0AAW1HL56_SAPOF</name>
<evidence type="ECO:0000313" key="1">
    <source>
        <dbReference type="EMBL" id="KAK9677011.1"/>
    </source>
</evidence>